<sequence length="122" mass="13779">MYGITDNLYDSTISAAFPAAGKAEIVRSSAETIAEAISIIRNKQQEERSRRQPEIDRVEAAIRQCEKEKSALLDTLIASRSNLNAEFLSVLNEKTERVSVEMERLPAKRDILNQELPPEEDF</sequence>
<proteinExistence type="predicted"/>
<organism evidence="1 2">
    <name type="scientific">Victivallis lenta</name>
    <dbReference type="NCBI Taxonomy" id="2606640"/>
    <lineage>
        <taxon>Bacteria</taxon>
        <taxon>Pseudomonadati</taxon>
        <taxon>Lentisphaerota</taxon>
        <taxon>Lentisphaeria</taxon>
        <taxon>Victivallales</taxon>
        <taxon>Victivallaceae</taxon>
        <taxon>Victivallis</taxon>
    </lineage>
</organism>
<comment type="caution">
    <text evidence="1">The sequence shown here is derived from an EMBL/GenBank/DDBJ whole genome shotgun (WGS) entry which is preliminary data.</text>
</comment>
<evidence type="ECO:0000313" key="1">
    <source>
        <dbReference type="EMBL" id="MST97693.1"/>
    </source>
</evidence>
<reference evidence="1 2" key="1">
    <citation type="submission" date="2019-08" db="EMBL/GenBank/DDBJ databases">
        <title>In-depth cultivation of the pig gut microbiome towards novel bacterial diversity and tailored functional studies.</title>
        <authorList>
            <person name="Wylensek D."/>
            <person name="Hitch T.C.A."/>
            <person name="Clavel T."/>
        </authorList>
    </citation>
    <scope>NUCLEOTIDE SEQUENCE [LARGE SCALE GENOMIC DNA]</scope>
    <source>
        <strain evidence="1 2">BBE-744-WT-12</strain>
    </source>
</reference>
<gene>
    <name evidence="1" type="ORF">FYJ85_11655</name>
</gene>
<protein>
    <submittedName>
        <fullName evidence="1">Uncharacterized protein</fullName>
    </submittedName>
</protein>
<dbReference type="AlphaFoldDB" id="A0A844G3F8"/>
<dbReference type="EMBL" id="VUNS01000011">
    <property type="protein sequence ID" value="MST97693.1"/>
    <property type="molecule type" value="Genomic_DNA"/>
</dbReference>
<dbReference type="RefSeq" id="WP_154418711.1">
    <property type="nucleotide sequence ID" value="NZ_CALXOB010000057.1"/>
</dbReference>
<dbReference type="Proteomes" id="UP000435649">
    <property type="component" value="Unassembled WGS sequence"/>
</dbReference>
<keyword evidence="2" id="KW-1185">Reference proteome</keyword>
<accession>A0A844G3F8</accession>
<name>A0A844G3F8_9BACT</name>
<evidence type="ECO:0000313" key="2">
    <source>
        <dbReference type="Proteomes" id="UP000435649"/>
    </source>
</evidence>